<proteinExistence type="predicted"/>
<feature type="transmembrane region" description="Helical" evidence="1">
    <location>
        <begin position="411"/>
        <end position="433"/>
    </location>
</feature>
<dbReference type="EMBL" id="QGDL01000003">
    <property type="protein sequence ID" value="PWJ30885.1"/>
    <property type="molecule type" value="Genomic_DNA"/>
</dbReference>
<feature type="transmembrane region" description="Helical" evidence="1">
    <location>
        <begin position="237"/>
        <end position="264"/>
    </location>
</feature>
<dbReference type="GO" id="GO:0006814">
    <property type="term" value="P:sodium ion transport"/>
    <property type="evidence" value="ECO:0007669"/>
    <property type="project" value="InterPro"/>
</dbReference>
<dbReference type="SUPFAM" id="SSF103473">
    <property type="entry name" value="MFS general substrate transporter"/>
    <property type="match status" value="1"/>
</dbReference>
<dbReference type="CDD" id="cd17332">
    <property type="entry name" value="MFS_MelB_like"/>
    <property type="match status" value="1"/>
</dbReference>
<dbReference type="GO" id="GO:0005886">
    <property type="term" value="C:plasma membrane"/>
    <property type="evidence" value="ECO:0007669"/>
    <property type="project" value="TreeGrafter"/>
</dbReference>
<dbReference type="GO" id="GO:0015293">
    <property type="term" value="F:symporter activity"/>
    <property type="evidence" value="ECO:0007669"/>
    <property type="project" value="InterPro"/>
</dbReference>
<accession>A0A2Y9BC22</accession>
<dbReference type="Pfam" id="PF13347">
    <property type="entry name" value="MFS_2"/>
    <property type="match status" value="1"/>
</dbReference>
<evidence type="ECO:0000313" key="2">
    <source>
        <dbReference type="EMBL" id="PWJ30885.1"/>
    </source>
</evidence>
<feature type="transmembrane region" description="Helical" evidence="1">
    <location>
        <begin position="155"/>
        <end position="175"/>
    </location>
</feature>
<protein>
    <submittedName>
        <fullName evidence="2">GPH family glycoside/pentoside/hexuronide:cation symporter/probable glucitol transport protein GutA</fullName>
    </submittedName>
</protein>
<dbReference type="InterPro" id="IPR039672">
    <property type="entry name" value="MFS_2"/>
</dbReference>
<keyword evidence="1" id="KW-0812">Transmembrane</keyword>
<gene>
    <name evidence="2" type="ORF">A8806_103292</name>
</gene>
<dbReference type="Proteomes" id="UP000245845">
    <property type="component" value="Unassembled WGS sequence"/>
</dbReference>
<dbReference type="RefSeq" id="WP_109730505.1">
    <property type="nucleotide sequence ID" value="NZ_BAAACK010000004.1"/>
</dbReference>
<keyword evidence="3" id="KW-1185">Reference proteome</keyword>
<feature type="transmembrane region" description="Helical" evidence="1">
    <location>
        <begin position="12"/>
        <end position="34"/>
    </location>
</feature>
<name>A0A2Y9BC22_9FIRM</name>
<keyword evidence="1" id="KW-1133">Transmembrane helix</keyword>
<feature type="transmembrane region" description="Helical" evidence="1">
    <location>
        <begin position="111"/>
        <end position="135"/>
    </location>
</feature>
<reference evidence="2 3" key="1">
    <citation type="submission" date="2018-05" db="EMBL/GenBank/DDBJ databases">
        <title>The Hungate 1000. A catalogue of reference genomes from the rumen microbiome.</title>
        <authorList>
            <person name="Kelly W."/>
        </authorList>
    </citation>
    <scope>NUCLEOTIDE SEQUENCE [LARGE SCALE GENOMIC DNA]</scope>
    <source>
        <strain evidence="2 3">NLAE-zl-C242</strain>
    </source>
</reference>
<feature type="transmembrane region" description="Helical" evidence="1">
    <location>
        <begin position="303"/>
        <end position="322"/>
    </location>
</feature>
<dbReference type="InterPro" id="IPR001927">
    <property type="entry name" value="Na/Gal_symport"/>
</dbReference>
<dbReference type="PANTHER" id="PTHR11328">
    <property type="entry name" value="MAJOR FACILITATOR SUPERFAMILY DOMAIN-CONTAINING PROTEIN"/>
    <property type="match status" value="1"/>
</dbReference>
<dbReference type="OrthoDB" id="9764596at2"/>
<dbReference type="PANTHER" id="PTHR11328:SF24">
    <property type="entry name" value="MAJOR FACILITATOR SUPERFAMILY (MFS) PROFILE DOMAIN-CONTAINING PROTEIN"/>
    <property type="match status" value="1"/>
</dbReference>
<feature type="transmembrane region" description="Helical" evidence="1">
    <location>
        <begin position="40"/>
        <end position="59"/>
    </location>
</feature>
<feature type="transmembrane region" description="Helical" evidence="1">
    <location>
        <begin position="187"/>
        <end position="210"/>
    </location>
</feature>
<feature type="transmembrane region" description="Helical" evidence="1">
    <location>
        <begin position="80"/>
        <end position="99"/>
    </location>
</feature>
<feature type="transmembrane region" description="Helical" evidence="1">
    <location>
        <begin position="379"/>
        <end position="399"/>
    </location>
</feature>
<feature type="transmembrane region" description="Helical" evidence="1">
    <location>
        <begin position="270"/>
        <end position="291"/>
    </location>
</feature>
<dbReference type="GO" id="GO:0008643">
    <property type="term" value="P:carbohydrate transport"/>
    <property type="evidence" value="ECO:0007669"/>
    <property type="project" value="InterPro"/>
</dbReference>
<keyword evidence="1" id="KW-0472">Membrane</keyword>
<evidence type="ECO:0000313" key="3">
    <source>
        <dbReference type="Proteomes" id="UP000245845"/>
    </source>
</evidence>
<dbReference type="AlphaFoldDB" id="A0A2Y9BC22"/>
<comment type="caution">
    <text evidence="2">The sequence shown here is derived from an EMBL/GenBank/DDBJ whole genome shotgun (WGS) entry which is preliminary data.</text>
</comment>
<evidence type="ECO:0000256" key="1">
    <source>
        <dbReference type="SAM" id="Phobius"/>
    </source>
</evidence>
<feature type="transmembrane region" description="Helical" evidence="1">
    <location>
        <begin position="328"/>
        <end position="350"/>
    </location>
</feature>
<organism evidence="2 3">
    <name type="scientific">Faecalicatena orotica</name>
    <dbReference type="NCBI Taxonomy" id="1544"/>
    <lineage>
        <taxon>Bacteria</taxon>
        <taxon>Bacillati</taxon>
        <taxon>Bacillota</taxon>
        <taxon>Clostridia</taxon>
        <taxon>Lachnospirales</taxon>
        <taxon>Lachnospiraceae</taxon>
        <taxon>Faecalicatena</taxon>
    </lineage>
</organism>
<dbReference type="NCBIfam" id="TIGR00792">
    <property type="entry name" value="gph"/>
    <property type="match status" value="1"/>
</dbReference>
<sequence>MNEMKRATKAAVICYGFGDMASQFVWTFVGSYLTIFYTDVVGLAPVVISTIMLAARIWDAFNDPMMGAIAERSRSKFGRFRPWIAFGCPVLAVFGVLTFTNPFSGTSTAGILWAAVTYIIAGMLYTLVNIPYGALPAVMSEDAGQRTKMNVSRNIGMNVGMLIVNVATAGLALHFSQAGAKVADGHGYMMTAVVYGIVSIPLFLIVFFTAKEVIMPTEKPAKFSMKDTVGNLVKNKYLMIVSLVMLLVMTAYMGRIAVTAYYVIYCLGSYSLIAVIMTIPSIGSIIGSLFVPMLTKKFGKRNIFILSAIVDGIALLIIYFIPFDNMPLIIAGHCLFGIFNFAMPLSLSMVADSVDYMEYKTGVRTDGTAYATYGLATKVGNAIGGSAGVLLLAAFGYVANAEQTVATQNGINVVVNLAPAILYFLAALALLLWKMTDKEADEMRQELSERRNKKNVEAAK</sequence>
<dbReference type="InterPro" id="IPR036259">
    <property type="entry name" value="MFS_trans_sf"/>
</dbReference>
<dbReference type="Gene3D" id="1.20.1250.20">
    <property type="entry name" value="MFS general substrate transporter like domains"/>
    <property type="match status" value="2"/>
</dbReference>